<evidence type="ECO:0000256" key="1">
    <source>
        <dbReference type="ARBA" id="ARBA00004123"/>
    </source>
</evidence>
<dbReference type="AlphaFoldDB" id="A0A6J1R1E9"/>
<keyword evidence="3" id="KW-0805">Transcription regulation</keyword>
<comment type="subcellular location">
    <subcellularLocation>
        <location evidence="1">Nucleus</location>
    </subcellularLocation>
</comment>
<evidence type="ECO:0000256" key="3">
    <source>
        <dbReference type="ARBA" id="ARBA00023015"/>
    </source>
</evidence>
<dbReference type="GO" id="GO:0003713">
    <property type="term" value="F:transcription coactivator activity"/>
    <property type="evidence" value="ECO:0007669"/>
    <property type="project" value="InterPro"/>
</dbReference>
<evidence type="ECO:0000313" key="10">
    <source>
        <dbReference type="RefSeq" id="XP_024888442.1"/>
    </source>
</evidence>
<dbReference type="GO" id="GO:0005634">
    <property type="term" value="C:nucleus"/>
    <property type="evidence" value="ECO:0007669"/>
    <property type="project" value="UniProtKB-SubCell"/>
</dbReference>
<dbReference type="Gene3D" id="2.30.31.10">
    <property type="entry name" value="Transcriptional Coactivator Pc4, Chain A"/>
    <property type="match status" value="1"/>
</dbReference>
<keyword evidence="6" id="KW-0539">Nucleus</keyword>
<accession>A0A6J1R1E9</accession>
<dbReference type="InterPro" id="IPR045125">
    <property type="entry name" value="Sub1/Tcp4-like"/>
</dbReference>
<keyword evidence="9" id="KW-1185">Reference proteome</keyword>
<dbReference type="CTD" id="34120"/>
<dbReference type="RefSeq" id="XP_024888442.1">
    <property type="nucleotide sequence ID" value="XM_025032674.1"/>
</dbReference>
<evidence type="ECO:0000256" key="5">
    <source>
        <dbReference type="ARBA" id="ARBA00023163"/>
    </source>
</evidence>
<comment type="similarity">
    <text evidence="2">Belongs to the transcriptional coactivator PC4 family.</text>
</comment>
<dbReference type="Pfam" id="PF02229">
    <property type="entry name" value="PC4"/>
    <property type="match status" value="1"/>
</dbReference>
<protein>
    <submittedName>
        <fullName evidence="10">Activated RNA polymerase II transcriptional coactivator p15</fullName>
    </submittedName>
</protein>
<feature type="domain" description="Transcriptional coactivator p15 (PC4) C-terminal" evidence="8">
    <location>
        <begin position="57"/>
        <end position="108"/>
    </location>
</feature>
<dbReference type="InterPro" id="IPR003173">
    <property type="entry name" value="PC4_C"/>
</dbReference>
<dbReference type="GeneID" id="112465214"/>
<name>A0A6J1R1E9_9HYME</name>
<gene>
    <name evidence="10" type="primary">LOC112465214</name>
</gene>
<evidence type="ECO:0000313" key="9">
    <source>
        <dbReference type="Proteomes" id="UP000504618"/>
    </source>
</evidence>
<dbReference type="SUPFAM" id="SSF54447">
    <property type="entry name" value="ssDNA-binding transcriptional regulator domain"/>
    <property type="match status" value="1"/>
</dbReference>
<sequence>MPKSKEYLSDSDDSSSEEEVKSKKKQKREREEDEEKEAKKEKKPAKKPKTDDEDSIWDLGNNRQVNVRNFKGKYYVDIREMYYDKDGDLKPGKKGICLTMQQWRKLMDVVEEVDKVAKSKS</sequence>
<keyword evidence="5" id="KW-0804">Transcription</keyword>
<dbReference type="GO" id="GO:0003677">
    <property type="term" value="F:DNA binding"/>
    <property type="evidence" value="ECO:0007669"/>
    <property type="project" value="UniProtKB-KW"/>
</dbReference>
<feature type="region of interest" description="Disordered" evidence="7">
    <location>
        <begin position="1"/>
        <end position="58"/>
    </location>
</feature>
<evidence type="ECO:0000256" key="7">
    <source>
        <dbReference type="SAM" id="MobiDB-lite"/>
    </source>
</evidence>
<organism evidence="9 10">
    <name type="scientific">Temnothorax curvispinosus</name>
    <dbReference type="NCBI Taxonomy" id="300111"/>
    <lineage>
        <taxon>Eukaryota</taxon>
        <taxon>Metazoa</taxon>
        <taxon>Ecdysozoa</taxon>
        <taxon>Arthropoda</taxon>
        <taxon>Hexapoda</taxon>
        <taxon>Insecta</taxon>
        <taxon>Pterygota</taxon>
        <taxon>Neoptera</taxon>
        <taxon>Endopterygota</taxon>
        <taxon>Hymenoptera</taxon>
        <taxon>Apocrita</taxon>
        <taxon>Aculeata</taxon>
        <taxon>Formicoidea</taxon>
        <taxon>Formicidae</taxon>
        <taxon>Myrmicinae</taxon>
        <taxon>Temnothorax</taxon>
    </lineage>
</organism>
<proteinExistence type="inferred from homology"/>
<dbReference type="Proteomes" id="UP000504618">
    <property type="component" value="Unplaced"/>
</dbReference>
<dbReference type="PANTHER" id="PTHR13215">
    <property type="entry name" value="RNA POLYMERASE II TRANSCRIPTIONAL COACTIVATOR"/>
    <property type="match status" value="1"/>
</dbReference>
<evidence type="ECO:0000259" key="8">
    <source>
        <dbReference type="Pfam" id="PF02229"/>
    </source>
</evidence>
<evidence type="ECO:0000256" key="4">
    <source>
        <dbReference type="ARBA" id="ARBA00023125"/>
    </source>
</evidence>
<keyword evidence="4" id="KW-0238">DNA-binding</keyword>
<evidence type="ECO:0000256" key="6">
    <source>
        <dbReference type="ARBA" id="ARBA00023242"/>
    </source>
</evidence>
<dbReference type="GO" id="GO:0060261">
    <property type="term" value="P:positive regulation of transcription initiation by RNA polymerase II"/>
    <property type="evidence" value="ECO:0007669"/>
    <property type="project" value="InterPro"/>
</dbReference>
<reference evidence="10" key="1">
    <citation type="submission" date="2025-08" db="UniProtKB">
        <authorList>
            <consortium name="RefSeq"/>
        </authorList>
    </citation>
    <scope>IDENTIFICATION</scope>
    <source>
        <tissue evidence="10">Whole body</tissue>
    </source>
</reference>
<dbReference type="InterPro" id="IPR009044">
    <property type="entry name" value="ssDNA-bd_transcriptional_reg"/>
</dbReference>
<evidence type="ECO:0000256" key="2">
    <source>
        <dbReference type="ARBA" id="ARBA00009001"/>
    </source>
</evidence>